<evidence type="ECO:0000313" key="2">
    <source>
        <dbReference type="EMBL" id="GAA1253226.1"/>
    </source>
</evidence>
<evidence type="ECO:0000313" key="3">
    <source>
        <dbReference type="Proteomes" id="UP001500653"/>
    </source>
</evidence>
<keyword evidence="3" id="KW-1185">Reference proteome</keyword>
<sequence>MTATRATAHRRIYITWFRCAVDGNDHAVEDEAFAAGRAVGAGEYRAICGHVVAMSAAIVPNGPRCCRCFAVLDSHERRNTPRHAEQSARPGIIRRLLGRAIRTPADAPSCPRPGRSPRPEPGPGGSELHTPSALVPTGIHGLEAGA</sequence>
<name>A0ABN1WL31_9PSEU</name>
<feature type="compositionally biased region" description="Pro residues" evidence="1">
    <location>
        <begin position="110"/>
        <end position="122"/>
    </location>
</feature>
<proteinExistence type="predicted"/>
<gene>
    <name evidence="2" type="ORF">GCM10009676_45380</name>
</gene>
<dbReference type="EMBL" id="BAAALN010000019">
    <property type="protein sequence ID" value="GAA1253226.1"/>
    <property type="molecule type" value="Genomic_DNA"/>
</dbReference>
<evidence type="ECO:0000256" key="1">
    <source>
        <dbReference type="SAM" id="MobiDB-lite"/>
    </source>
</evidence>
<dbReference type="Proteomes" id="UP001500653">
    <property type="component" value="Unassembled WGS sequence"/>
</dbReference>
<protein>
    <submittedName>
        <fullName evidence="2">Uncharacterized protein</fullName>
    </submittedName>
</protein>
<accession>A0ABN1WL31</accession>
<feature type="region of interest" description="Disordered" evidence="1">
    <location>
        <begin position="100"/>
        <end position="146"/>
    </location>
</feature>
<reference evidence="2 3" key="1">
    <citation type="journal article" date="2019" name="Int. J. Syst. Evol. Microbiol.">
        <title>The Global Catalogue of Microorganisms (GCM) 10K type strain sequencing project: providing services to taxonomists for standard genome sequencing and annotation.</title>
        <authorList>
            <consortium name="The Broad Institute Genomics Platform"/>
            <consortium name="The Broad Institute Genome Sequencing Center for Infectious Disease"/>
            <person name="Wu L."/>
            <person name="Ma J."/>
        </authorList>
    </citation>
    <scope>NUCLEOTIDE SEQUENCE [LARGE SCALE GENOMIC DNA]</scope>
    <source>
        <strain evidence="2 3">JCM 13023</strain>
    </source>
</reference>
<organism evidence="2 3">
    <name type="scientific">Prauserella halophila</name>
    <dbReference type="NCBI Taxonomy" id="185641"/>
    <lineage>
        <taxon>Bacteria</taxon>
        <taxon>Bacillati</taxon>
        <taxon>Actinomycetota</taxon>
        <taxon>Actinomycetes</taxon>
        <taxon>Pseudonocardiales</taxon>
        <taxon>Pseudonocardiaceae</taxon>
        <taxon>Prauserella</taxon>
    </lineage>
</organism>
<comment type="caution">
    <text evidence="2">The sequence shown here is derived from an EMBL/GenBank/DDBJ whole genome shotgun (WGS) entry which is preliminary data.</text>
</comment>
<feature type="compositionally biased region" description="Low complexity" evidence="1">
    <location>
        <begin position="100"/>
        <end position="109"/>
    </location>
</feature>